<dbReference type="InterPro" id="IPR036388">
    <property type="entry name" value="WH-like_DNA-bd_sf"/>
</dbReference>
<dbReference type="RefSeq" id="WP_167812846.1">
    <property type="nucleotide sequence ID" value="NZ_CP042301.2"/>
</dbReference>
<evidence type="ECO:0000313" key="2">
    <source>
        <dbReference type="EMBL" id="QDZ02817.2"/>
    </source>
</evidence>
<dbReference type="SUPFAM" id="SSF55785">
    <property type="entry name" value="PYP-like sensor domain (PAS domain)"/>
    <property type="match status" value="1"/>
</dbReference>
<evidence type="ECO:0000259" key="1">
    <source>
        <dbReference type="SMART" id="SM00421"/>
    </source>
</evidence>
<reference evidence="2" key="1">
    <citation type="submission" date="2020-04" db="EMBL/GenBank/DDBJ databases">
        <title>Nitratireductor sp. nov. isolated from mangrove soil.</title>
        <authorList>
            <person name="Ye Y."/>
        </authorList>
    </citation>
    <scope>NUCLEOTIDE SEQUENCE</scope>
    <source>
        <strain evidence="2">SY7</strain>
    </source>
</reference>
<dbReference type="Proteomes" id="UP000321389">
    <property type="component" value="Chromosome"/>
</dbReference>
<feature type="domain" description="HTH luxR-type" evidence="1">
    <location>
        <begin position="281"/>
        <end position="338"/>
    </location>
</feature>
<dbReference type="SUPFAM" id="SSF46894">
    <property type="entry name" value="C-terminal effector domain of the bipartite response regulators"/>
    <property type="match status" value="1"/>
</dbReference>
<dbReference type="InterPro" id="IPR000014">
    <property type="entry name" value="PAS"/>
</dbReference>
<organism evidence="2 3">
    <name type="scientific">Nitratireductor mangrovi</name>
    <dbReference type="NCBI Taxonomy" id="2599600"/>
    <lineage>
        <taxon>Bacteria</taxon>
        <taxon>Pseudomonadati</taxon>
        <taxon>Pseudomonadota</taxon>
        <taxon>Alphaproteobacteria</taxon>
        <taxon>Hyphomicrobiales</taxon>
        <taxon>Phyllobacteriaceae</taxon>
        <taxon>Nitratireductor</taxon>
    </lineage>
</organism>
<keyword evidence="3" id="KW-1185">Reference proteome</keyword>
<dbReference type="SMART" id="SM00421">
    <property type="entry name" value="HTH_LUXR"/>
    <property type="match status" value="1"/>
</dbReference>
<evidence type="ECO:0000313" key="3">
    <source>
        <dbReference type="Proteomes" id="UP000321389"/>
    </source>
</evidence>
<dbReference type="GO" id="GO:0003677">
    <property type="term" value="F:DNA binding"/>
    <property type="evidence" value="ECO:0007669"/>
    <property type="project" value="InterPro"/>
</dbReference>
<dbReference type="AlphaFoldDB" id="A0A5B8L4F8"/>
<proteinExistence type="predicted"/>
<dbReference type="InterPro" id="IPR016032">
    <property type="entry name" value="Sig_transdc_resp-reg_C-effctor"/>
</dbReference>
<dbReference type="InterPro" id="IPR000792">
    <property type="entry name" value="Tscrpt_reg_LuxR_C"/>
</dbReference>
<dbReference type="Gene3D" id="1.10.10.10">
    <property type="entry name" value="Winged helix-like DNA-binding domain superfamily/Winged helix DNA-binding domain"/>
    <property type="match status" value="1"/>
</dbReference>
<name>A0A5B8L4F8_9HYPH</name>
<dbReference type="GO" id="GO:0006355">
    <property type="term" value="P:regulation of DNA-templated transcription"/>
    <property type="evidence" value="ECO:0007669"/>
    <property type="project" value="InterPro"/>
</dbReference>
<accession>A0A5B8L4F8</accession>
<dbReference type="KEGG" id="niy:FQ775_21950"/>
<gene>
    <name evidence="2" type="ORF">FQ775_21950</name>
</gene>
<dbReference type="Gene3D" id="3.30.450.20">
    <property type="entry name" value="PAS domain"/>
    <property type="match status" value="1"/>
</dbReference>
<sequence length="351" mass="38012">MADARLAMMAVLDTVAATPRFSVAWGEEALLTPLMHDYAAEVPFYSALPMMEIDVPFTVDMIYALQGAGARETWLDSRITREWVVPNNLDDFFWLVLMRQPTRTGTFVIITDRDRHQITRAELDAVSLLSPHVRRAVTIGDMFEEERRTAGLFRAVVDALSHPVLIVDRAMRILFANPAAEQMLADRGTVSSTHGQLSFSYAEADAAVSRAVALGEHNEFALGAAGINVPLLRARAPAVAHVMPLARRDIRARITNQAAAAIFIAEAGCGPIPALDALAALFGLTAAERRVAGHVAMGRSRAEIAQASGVSDGTVKSQLAAIFDKTGTGDQRELQGLFRELSPPVRQSPTS</sequence>
<dbReference type="InterPro" id="IPR035965">
    <property type="entry name" value="PAS-like_dom_sf"/>
</dbReference>
<dbReference type="Pfam" id="PF13188">
    <property type="entry name" value="PAS_8"/>
    <property type="match status" value="1"/>
</dbReference>
<protein>
    <submittedName>
        <fullName evidence="2">Helix-turn-helix transcriptional regulator</fullName>
    </submittedName>
</protein>
<dbReference type="EMBL" id="CP042301">
    <property type="protein sequence ID" value="QDZ02817.2"/>
    <property type="molecule type" value="Genomic_DNA"/>
</dbReference>